<evidence type="ECO:0000256" key="3">
    <source>
        <dbReference type="ARBA" id="ARBA00022729"/>
    </source>
</evidence>
<keyword evidence="4" id="KW-0472">Membrane</keyword>
<sequence length="512" mass="58463">MKKILIITLLAFGFGLNSCEDKLDIVNPNQPTVEVFWKTADDAQKGVNAIYSTLHRGAISRWLPFYYIIRSDEGRSQSPATDIVNNMDQFLITDYNYGAAYDIYRDNYVGIFRANQVIANVPAIQMDETRKQQLIGEAKVLRGLFYFHLATLWGNVPLMLEPSTTADRPTTTPQAQVWAQIEKDLTEAAAALPVQYTNPDDLGRVTKGAAYALLAKAYLQQRKYNEALTPLQWLVTGEGSSIYSLMPNYRDNFLITTENNAESVFEWQFQRNPTENHDDDTDPRADNLNYGTSIAQFFAPPGIGWSDGEAQRWVVHQFLKEPTVTGQRDPRLAATFLYDSTDVRGPQFTQIYGQTFTQRYGTNNQNRVWFRKFLNDHWKNEEGYNSPNNWRYIRYADVLLMYAEALNATGNTTQAYTYVDQVRQRAGLAPLSETQPNLPQDQFLARLKTERLLELAGEGHRWNDLARWGDLGPELAQRDPAFSTFTKGKNELLPIPQQETDINPNLSQNPNY</sequence>
<dbReference type="InterPro" id="IPR012944">
    <property type="entry name" value="SusD_RagB_dom"/>
</dbReference>
<dbReference type="KEGG" id="aswu:HUW51_08785"/>
<dbReference type="AlphaFoldDB" id="A0A7G7G6N8"/>
<evidence type="ECO:0000256" key="2">
    <source>
        <dbReference type="ARBA" id="ARBA00006275"/>
    </source>
</evidence>
<dbReference type="InterPro" id="IPR033985">
    <property type="entry name" value="SusD-like_N"/>
</dbReference>
<evidence type="ECO:0000256" key="4">
    <source>
        <dbReference type="ARBA" id="ARBA00023136"/>
    </source>
</evidence>
<evidence type="ECO:0000313" key="9">
    <source>
        <dbReference type="Proteomes" id="UP000515237"/>
    </source>
</evidence>
<dbReference type="GO" id="GO:0009279">
    <property type="term" value="C:cell outer membrane"/>
    <property type="evidence" value="ECO:0007669"/>
    <property type="project" value="UniProtKB-SubCell"/>
</dbReference>
<feature type="domain" description="RagB/SusD" evidence="6">
    <location>
        <begin position="262"/>
        <end position="512"/>
    </location>
</feature>
<dbReference type="Pfam" id="PF14322">
    <property type="entry name" value="SusD-like_3"/>
    <property type="match status" value="1"/>
</dbReference>
<evidence type="ECO:0000259" key="7">
    <source>
        <dbReference type="Pfam" id="PF14322"/>
    </source>
</evidence>
<evidence type="ECO:0000256" key="1">
    <source>
        <dbReference type="ARBA" id="ARBA00004442"/>
    </source>
</evidence>
<keyword evidence="3" id="KW-0732">Signal</keyword>
<dbReference type="RefSeq" id="WP_185273600.1">
    <property type="nucleotide sequence ID" value="NZ_CP055156.1"/>
</dbReference>
<reference evidence="8 9" key="1">
    <citation type="journal article" date="2018" name="Int. J. Syst. Evol. Microbiol.">
        <title>Adhaeribacter swui sp. nov., isolated from wet mud.</title>
        <authorList>
            <person name="Kim D.U."/>
            <person name="Kim K.W."/>
            <person name="Kang M.S."/>
            <person name="Kim J.Y."/>
            <person name="Jang J.H."/>
            <person name="Kim M.K."/>
        </authorList>
    </citation>
    <scope>NUCLEOTIDE SEQUENCE [LARGE SCALE GENOMIC DNA]</scope>
    <source>
        <strain evidence="8 9">KCTC 52873</strain>
    </source>
</reference>
<evidence type="ECO:0000256" key="5">
    <source>
        <dbReference type="ARBA" id="ARBA00023237"/>
    </source>
</evidence>
<dbReference type="CDD" id="cd08977">
    <property type="entry name" value="SusD"/>
    <property type="match status" value="1"/>
</dbReference>
<keyword evidence="5" id="KW-0998">Cell outer membrane</keyword>
<evidence type="ECO:0000313" key="8">
    <source>
        <dbReference type="EMBL" id="QNF32822.1"/>
    </source>
</evidence>
<dbReference type="InterPro" id="IPR011990">
    <property type="entry name" value="TPR-like_helical_dom_sf"/>
</dbReference>
<name>A0A7G7G6N8_9BACT</name>
<dbReference type="EMBL" id="CP055156">
    <property type="protein sequence ID" value="QNF32822.1"/>
    <property type="molecule type" value="Genomic_DNA"/>
</dbReference>
<accession>A0A7G7G6N8</accession>
<keyword evidence="9" id="KW-1185">Reference proteome</keyword>
<dbReference type="Pfam" id="PF07980">
    <property type="entry name" value="SusD_RagB"/>
    <property type="match status" value="1"/>
</dbReference>
<feature type="domain" description="SusD-like N-terminal" evidence="7">
    <location>
        <begin position="99"/>
        <end position="219"/>
    </location>
</feature>
<protein>
    <submittedName>
        <fullName evidence="8">RagB/SusD family nutrient uptake outer membrane protein</fullName>
    </submittedName>
</protein>
<organism evidence="8 9">
    <name type="scientific">Adhaeribacter swui</name>
    <dbReference type="NCBI Taxonomy" id="2086471"/>
    <lineage>
        <taxon>Bacteria</taxon>
        <taxon>Pseudomonadati</taxon>
        <taxon>Bacteroidota</taxon>
        <taxon>Cytophagia</taxon>
        <taxon>Cytophagales</taxon>
        <taxon>Hymenobacteraceae</taxon>
        <taxon>Adhaeribacter</taxon>
    </lineage>
</organism>
<proteinExistence type="inferred from homology"/>
<comment type="similarity">
    <text evidence="2">Belongs to the SusD family.</text>
</comment>
<dbReference type="Gene3D" id="1.25.40.390">
    <property type="match status" value="1"/>
</dbReference>
<gene>
    <name evidence="8" type="ORF">HUW51_08785</name>
</gene>
<evidence type="ECO:0000259" key="6">
    <source>
        <dbReference type="Pfam" id="PF07980"/>
    </source>
</evidence>
<comment type="subcellular location">
    <subcellularLocation>
        <location evidence="1">Cell outer membrane</location>
    </subcellularLocation>
</comment>
<dbReference type="SUPFAM" id="SSF48452">
    <property type="entry name" value="TPR-like"/>
    <property type="match status" value="1"/>
</dbReference>
<dbReference type="Proteomes" id="UP000515237">
    <property type="component" value="Chromosome"/>
</dbReference>